<name>A0A1I8HQ82_9PLAT</name>
<evidence type="ECO:0000259" key="2">
    <source>
        <dbReference type="Pfam" id="PF12213"/>
    </source>
</evidence>
<evidence type="ECO:0000313" key="3">
    <source>
        <dbReference type="Proteomes" id="UP000095280"/>
    </source>
</evidence>
<organism evidence="3 4">
    <name type="scientific">Macrostomum lignano</name>
    <dbReference type="NCBI Taxonomy" id="282301"/>
    <lineage>
        <taxon>Eukaryota</taxon>
        <taxon>Metazoa</taxon>
        <taxon>Spiralia</taxon>
        <taxon>Lophotrochozoa</taxon>
        <taxon>Platyhelminthes</taxon>
        <taxon>Rhabditophora</taxon>
        <taxon>Macrostomorpha</taxon>
        <taxon>Macrostomida</taxon>
        <taxon>Macrostomidae</taxon>
        <taxon>Macrostomum</taxon>
    </lineage>
</organism>
<dbReference type="Proteomes" id="UP000095280">
    <property type="component" value="Unplaced"/>
</dbReference>
<sequence>MSQTEVRTQLSKAFRLHGLSLHPEATRTILAAMEHSGQAAVNPAQVIDRLVEAVLRLPLNSCHVQRSEIESLVAEQLLSGTAAAAAAIAADSPWLQVFDAFDPAAPNFRYDRDSRKLAPAPALPRPTSRSESGAESR</sequence>
<proteinExistence type="predicted"/>
<dbReference type="Pfam" id="PF12213">
    <property type="entry name" value="Dpoe2NT"/>
    <property type="match status" value="1"/>
</dbReference>
<reference evidence="4" key="1">
    <citation type="submission" date="2016-11" db="UniProtKB">
        <authorList>
            <consortium name="WormBaseParasite"/>
        </authorList>
    </citation>
    <scope>IDENTIFICATION</scope>
</reference>
<evidence type="ECO:0000256" key="1">
    <source>
        <dbReference type="SAM" id="MobiDB-lite"/>
    </source>
</evidence>
<dbReference type="Gene3D" id="1.10.8.60">
    <property type="match status" value="1"/>
</dbReference>
<dbReference type="WBParaSite" id="maker-uti_cns_0007386-snap-gene-0.5-mRNA-1">
    <property type="protein sequence ID" value="maker-uti_cns_0007386-snap-gene-0.5-mRNA-1"/>
    <property type="gene ID" value="maker-uti_cns_0007386-snap-gene-0.5"/>
</dbReference>
<dbReference type="InterPro" id="IPR024639">
    <property type="entry name" value="DNA_pol_e_bsu_N"/>
</dbReference>
<feature type="region of interest" description="Disordered" evidence="1">
    <location>
        <begin position="112"/>
        <end position="137"/>
    </location>
</feature>
<dbReference type="AlphaFoldDB" id="A0A1I8HQ82"/>
<evidence type="ECO:0000313" key="4">
    <source>
        <dbReference type="WBParaSite" id="maker-uti_cns_0007386-snap-gene-0.5-mRNA-1"/>
    </source>
</evidence>
<protein>
    <submittedName>
        <fullName evidence="4">Dpoe2NT domain-containing protein</fullName>
    </submittedName>
</protein>
<accession>A0A1I8HQ82</accession>
<feature type="domain" description="DNA polymerase epsilon subunit B N-terminal" evidence="2">
    <location>
        <begin position="5"/>
        <end position="75"/>
    </location>
</feature>
<keyword evidence="3" id="KW-1185">Reference proteome</keyword>